<dbReference type="InterPro" id="IPR024344">
    <property type="entry name" value="MDMPI_metal-binding"/>
</dbReference>
<dbReference type="Gene3D" id="1.20.120.450">
    <property type="entry name" value="dinb family like domain"/>
    <property type="match status" value="1"/>
</dbReference>
<gene>
    <name evidence="2" type="ORF">MNAB215_5546</name>
</gene>
<dbReference type="STRING" id="1841861.GCA_900157365_03865"/>
<accession>A0A2U3PHT4</accession>
<dbReference type="NCBIfam" id="TIGR03083">
    <property type="entry name" value="maleylpyruvate isomerase family mycothiol-dependent enzyme"/>
    <property type="match status" value="1"/>
</dbReference>
<dbReference type="SUPFAM" id="SSF109854">
    <property type="entry name" value="DinB/YfiT-like putative metalloenzymes"/>
    <property type="match status" value="1"/>
</dbReference>
<keyword evidence="3" id="KW-1185">Reference proteome</keyword>
<evidence type="ECO:0000313" key="3">
    <source>
        <dbReference type="Proteomes" id="UP000240424"/>
    </source>
</evidence>
<dbReference type="OrthoDB" id="5178565at2"/>
<proteinExistence type="predicted"/>
<dbReference type="InterPro" id="IPR034660">
    <property type="entry name" value="DinB/YfiT-like"/>
</dbReference>
<dbReference type="EMBL" id="FUEZ01000004">
    <property type="protein sequence ID" value="SPM43324.1"/>
    <property type="molecule type" value="Genomic_DNA"/>
</dbReference>
<dbReference type="RefSeq" id="WP_077081609.1">
    <property type="nucleotide sequence ID" value="NZ_FUEZ01000004.1"/>
</dbReference>
<organism evidence="2 3">
    <name type="scientific">Mycobacterium numidiamassiliense</name>
    <dbReference type="NCBI Taxonomy" id="1841861"/>
    <lineage>
        <taxon>Bacteria</taxon>
        <taxon>Bacillati</taxon>
        <taxon>Actinomycetota</taxon>
        <taxon>Actinomycetes</taxon>
        <taxon>Mycobacteriales</taxon>
        <taxon>Mycobacteriaceae</taxon>
        <taxon>Mycobacterium</taxon>
    </lineage>
</organism>
<evidence type="ECO:0000313" key="2">
    <source>
        <dbReference type="EMBL" id="SPM43324.1"/>
    </source>
</evidence>
<dbReference type="Pfam" id="PF11716">
    <property type="entry name" value="MDMPI_N"/>
    <property type="match status" value="1"/>
</dbReference>
<name>A0A2U3PHT4_9MYCO</name>
<dbReference type="Proteomes" id="UP000240424">
    <property type="component" value="Unassembled WGS sequence"/>
</dbReference>
<feature type="domain" description="Mycothiol-dependent maleylpyruvate isomerase metal-binding" evidence="1">
    <location>
        <begin position="7"/>
        <end position="90"/>
    </location>
</feature>
<protein>
    <submittedName>
        <fullName evidence="2">DNA damage-inducible protein DinB</fullName>
    </submittedName>
</protein>
<dbReference type="GO" id="GO:0046872">
    <property type="term" value="F:metal ion binding"/>
    <property type="evidence" value="ECO:0007669"/>
    <property type="project" value="InterPro"/>
</dbReference>
<sequence length="204" mass="22826">MEMACEERQDFVDLLSRLTPEQWDHASLCDRWRVRDVVAHVISYDELNPWAVVRRMARAGLNPHRANAIGVDEYARRTPVQLCELMRGCIPPRGWTAGFGGMIALVDGMIHQQDIRRPLGIPRDIPAQRLRTVLDYALTVPAVNGALRTRRVRLIATDMDWTHGRGLEVTGPAEALLMVMAARPDALNQLSGPGKSILAQRFSG</sequence>
<dbReference type="InterPro" id="IPR017517">
    <property type="entry name" value="Maleyloyr_isom"/>
</dbReference>
<dbReference type="AlphaFoldDB" id="A0A2U3PHT4"/>
<reference evidence="2 3" key="1">
    <citation type="submission" date="2017-01" db="EMBL/GenBank/DDBJ databases">
        <authorList>
            <consortium name="Urmite Genomes"/>
        </authorList>
    </citation>
    <scope>NUCLEOTIDE SEQUENCE [LARGE SCALE GENOMIC DNA]</scope>
    <source>
        <strain evidence="2 3">AB215</strain>
    </source>
</reference>
<evidence type="ECO:0000259" key="1">
    <source>
        <dbReference type="Pfam" id="PF11716"/>
    </source>
</evidence>